<dbReference type="EMBL" id="CAKKNS010000012">
    <property type="protein sequence ID" value="CAH0417541.1"/>
    <property type="molecule type" value="Genomic_DNA"/>
</dbReference>
<reference evidence="1 2" key="1">
    <citation type="submission" date="2021-11" db="EMBL/GenBank/DDBJ databases">
        <authorList>
            <person name="Depoorter E."/>
        </authorList>
    </citation>
    <scope>NUCLEOTIDE SEQUENCE [LARGE SCALE GENOMIC DNA]</scope>
    <source>
        <strain evidence="1 2">LMG 24289</strain>
    </source>
</reference>
<accession>A0ABM8Z9M7</accession>
<gene>
    <name evidence="1" type="ORF">WFA24289_01883</name>
</gene>
<proteinExistence type="predicted"/>
<keyword evidence="2" id="KW-1185">Reference proteome</keyword>
<evidence type="ECO:0000313" key="2">
    <source>
        <dbReference type="Proteomes" id="UP000789707"/>
    </source>
</evidence>
<dbReference type="Proteomes" id="UP000789707">
    <property type="component" value="Unassembled WGS sequence"/>
</dbReference>
<comment type="caution">
    <text evidence="1">The sequence shown here is derived from an EMBL/GenBank/DDBJ whole genome shotgun (WGS) entry which is preliminary data.</text>
</comment>
<organism evidence="1 2">
    <name type="scientific">Periweissella fabaria</name>
    <dbReference type="NCBI Taxonomy" id="546157"/>
    <lineage>
        <taxon>Bacteria</taxon>
        <taxon>Bacillati</taxon>
        <taxon>Bacillota</taxon>
        <taxon>Bacilli</taxon>
        <taxon>Lactobacillales</taxon>
        <taxon>Lactobacillaceae</taxon>
        <taxon>Periweissella</taxon>
    </lineage>
</organism>
<protein>
    <submittedName>
        <fullName evidence="1">Uncharacterized protein</fullName>
    </submittedName>
</protein>
<dbReference type="RefSeq" id="WP_230097563.1">
    <property type="nucleotide sequence ID" value="NZ_CAKKNS010000012.1"/>
</dbReference>
<sequence length="54" mass="5950">MNLDLLGILPVLQQNGSELDLDVINDAIASFVSVNMFNTHIKQMHVSNGLIVQE</sequence>
<evidence type="ECO:0000313" key="1">
    <source>
        <dbReference type="EMBL" id="CAH0417541.1"/>
    </source>
</evidence>
<name>A0ABM8Z9M7_9LACO</name>